<evidence type="ECO:0000313" key="3">
    <source>
        <dbReference type="Proteomes" id="UP001146351"/>
    </source>
</evidence>
<evidence type="ECO:0000313" key="2">
    <source>
        <dbReference type="EMBL" id="KAJ5179082.1"/>
    </source>
</evidence>
<name>A0A9W9IJV1_9EURO</name>
<evidence type="ECO:0000256" key="1">
    <source>
        <dbReference type="SAM" id="Coils"/>
    </source>
</evidence>
<protein>
    <submittedName>
        <fullName evidence="2">Uncharacterized protein</fullName>
    </submittedName>
</protein>
<reference evidence="2" key="1">
    <citation type="submission" date="2022-11" db="EMBL/GenBank/DDBJ databases">
        <authorList>
            <person name="Petersen C."/>
        </authorList>
    </citation>
    <scope>NUCLEOTIDE SEQUENCE</scope>
    <source>
        <strain evidence="2">IBT 21917</strain>
    </source>
</reference>
<feature type="coiled-coil region" evidence="1">
    <location>
        <begin position="26"/>
        <end position="116"/>
    </location>
</feature>
<accession>A0A9W9IJV1</accession>
<dbReference type="Proteomes" id="UP001146351">
    <property type="component" value="Unassembled WGS sequence"/>
</dbReference>
<reference evidence="2" key="2">
    <citation type="journal article" date="2023" name="IMA Fungus">
        <title>Comparative genomic study of the Penicillium genus elucidates a diverse pangenome and 15 lateral gene transfer events.</title>
        <authorList>
            <person name="Petersen C."/>
            <person name="Sorensen T."/>
            <person name="Nielsen M.R."/>
            <person name="Sondergaard T.E."/>
            <person name="Sorensen J.L."/>
            <person name="Fitzpatrick D.A."/>
            <person name="Frisvad J.C."/>
            <person name="Nielsen K.L."/>
        </authorList>
    </citation>
    <scope>NUCLEOTIDE SEQUENCE</scope>
    <source>
        <strain evidence="2">IBT 21917</strain>
    </source>
</reference>
<sequence length="381" mass="44931">MTLLHAPPGVRNEQKYDGGFEFIAKMEEMKKLCEDYQRKLQESEETAAMWEKRAQQDRKQVMALKMKAQGLQAQAMEFEEETKRAIGEAAQSQRARVMAEERMRRQEEILKETRRLEGLVSTENKQLVVKLAKVQKWTECIDDDEVRRIMRQLYQDLEDWIKRHFPCLLPIRSAGNASHISEDYQVSRLHTLHGIHAEVYSLVFHCILWRFFVGFWDIYSNNQFRQIDHEISPDHIWHHWRSATSNAVFSLASSELKSTCDHIVEVVEEKFGSRSVSDRMARMEELQQLVWRFVEFKHKLERQNEQYFFWWLIPNTAFNEDHMETVTVEIPANGVISFPISPVLSKSRPLQNESTIVQKSYVKLMTMPPVNEDHAGTEEEL</sequence>
<dbReference type="OrthoDB" id="4227183at2759"/>
<keyword evidence="3" id="KW-1185">Reference proteome</keyword>
<organism evidence="2 3">
    <name type="scientific">Penicillium capsulatum</name>
    <dbReference type="NCBI Taxonomy" id="69766"/>
    <lineage>
        <taxon>Eukaryota</taxon>
        <taxon>Fungi</taxon>
        <taxon>Dikarya</taxon>
        <taxon>Ascomycota</taxon>
        <taxon>Pezizomycotina</taxon>
        <taxon>Eurotiomycetes</taxon>
        <taxon>Eurotiomycetidae</taxon>
        <taxon>Eurotiales</taxon>
        <taxon>Aspergillaceae</taxon>
        <taxon>Penicillium</taxon>
    </lineage>
</organism>
<gene>
    <name evidence="2" type="ORF">N7492_002292</name>
</gene>
<keyword evidence="1" id="KW-0175">Coiled coil</keyword>
<comment type="caution">
    <text evidence="2">The sequence shown here is derived from an EMBL/GenBank/DDBJ whole genome shotgun (WGS) entry which is preliminary data.</text>
</comment>
<dbReference type="EMBL" id="JAPQKO010000002">
    <property type="protein sequence ID" value="KAJ5179082.1"/>
    <property type="molecule type" value="Genomic_DNA"/>
</dbReference>
<proteinExistence type="predicted"/>
<dbReference type="AlphaFoldDB" id="A0A9W9IJV1"/>